<sequence length="22" mass="2598">MMCNQLREKTYFTQDPGPVLLL</sequence>
<accession>A0A2P2L505</accession>
<reference evidence="1" key="1">
    <citation type="submission" date="2018-02" db="EMBL/GenBank/DDBJ databases">
        <title>Rhizophora mucronata_Transcriptome.</title>
        <authorList>
            <person name="Meera S.P."/>
            <person name="Sreeshan A."/>
            <person name="Augustine A."/>
        </authorList>
    </citation>
    <scope>NUCLEOTIDE SEQUENCE</scope>
    <source>
        <tissue evidence="1">Leaf</tissue>
    </source>
</reference>
<proteinExistence type="predicted"/>
<dbReference type="AlphaFoldDB" id="A0A2P2L505"/>
<dbReference type="EMBL" id="GGEC01032545">
    <property type="protein sequence ID" value="MBX13029.1"/>
    <property type="molecule type" value="Transcribed_RNA"/>
</dbReference>
<name>A0A2P2L505_RHIMU</name>
<evidence type="ECO:0000313" key="1">
    <source>
        <dbReference type="EMBL" id="MBX13029.1"/>
    </source>
</evidence>
<organism evidence="1">
    <name type="scientific">Rhizophora mucronata</name>
    <name type="common">Asiatic mangrove</name>
    <dbReference type="NCBI Taxonomy" id="61149"/>
    <lineage>
        <taxon>Eukaryota</taxon>
        <taxon>Viridiplantae</taxon>
        <taxon>Streptophyta</taxon>
        <taxon>Embryophyta</taxon>
        <taxon>Tracheophyta</taxon>
        <taxon>Spermatophyta</taxon>
        <taxon>Magnoliopsida</taxon>
        <taxon>eudicotyledons</taxon>
        <taxon>Gunneridae</taxon>
        <taxon>Pentapetalae</taxon>
        <taxon>rosids</taxon>
        <taxon>fabids</taxon>
        <taxon>Malpighiales</taxon>
        <taxon>Rhizophoraceae</taxon>
        <taxon>Rhizophora</taxon>
    </lineage>
</organism>
<protein>
    <submittedName>
        <fullName evidence="1">Uncharacterized protein</fullName>
    </submittedName>
</protein>